<protein>
    <submittedName>
        <fullName evidence="2">Uncharacterized protein</fullName>
    </submittedName>
</protein>
<reference evidence="2" key="1">
    <citation type="submission" date="2016-12" db="EMBL/GenBank/DDBJ databases">
        <title>The genomes of Aspergillus section Nigri reveals drivers in fungal speciation.</title>
        <authorList>
            <consortium name="DOE Joint Genome Institute"/>
            <person name="Vesth T.C."/>
            <person name="Nybo J."/>
            <person name="Theobald S."/>
            <person name="Brandl J."/>
            <person name="Frisvad J.C."/>
            <person name="Nielsen K.F."/>
            <person name="Lyhne E.K."/>
            <person name="Kogle M.E."/>
            <person name="Kuo A."/>
            <person name="Riley R."/>
            <person name="Clum A."/>
            <person name="Nolan M."/>
            <person name="Lipzen A."/>
            <person name="Salamov A."/>
            <person name="Henrissat B."/>
            <person name="Wiebenga A."/>
            <person name="De vries R.P."/>
            <person name="Grigoriev I.V."/>
            <person name="Mortensen U.H."/>
            <person name="Andersen M.R."/>
            <person name="Baker S.E."/>
        </authorList>
    </citation>
    <scope>NUCLEOTIDE SEQUENCE</scope>
    <source>
        <strain evidence="2">IBT 28561</strain>
    </source>
</reference>
<accession>A0A2I1CSM6</accession>
<organism evidence="2 3">
    <name type="scientific">Aspergillus campestris (strain IBT 28561)</name>
    <dbReference type="NCBI Taxonomy" id="1392248"/>
    <lineage>
        <taxon>Eukaryota</taxon>
        <taxon>Fungi</taxon>
        <taxon>Dikarya</taxon>
        <taxon>Ascomycota</taxon>
        <taxon>Pezizomycotina</taxon>
        <taxon>Eurotiomycetes</taxon>
        <taxon>Eurotiomycetidae</taxon>
        <taxon>Eurotiales</taxon>
        <taxon>Aspergillaceae</taxon>
        <taxon>Aspergillus</taxon>
        <taxon>Aspergillus subgen. Circumdati</taxon>
    </lineage>
</organism>
<gene>
    <name evidence="2" type="ORF">P168DRAFT_285290</name>
</gene>
<evidence type="ECO:0000313" key="2">
    <source>
        <dbReference type="EMBL" id="PKY00618.1"/>
    </source>
</evidence>
<dbReference type="GeneID" id="36543718"/>
<evidence type="ECO:0000313" key="3">
    <source>
        <dbReference type="Proteomes" id="UP000234254"/>
    </source>
</evidence>
<dbReference type="VEuPathDB" id="FungiDB:P168DRAFT_285290"/>
<feature type="signal peptide" evidence="1">
    <location>
        <begin position="1"/>
        <end position="19"/>
    </location>
</feature>
<keyword evidence="1" id="KW-0732">Signal</keyword>
<proteinExistence type="predicted"/>
<dbReference type="Proteomes" id="UP000234254">
    <property type="component" value="Unassembled WGS sequence"/>
</dbReference>
<keyword evidence="3" id="KW-1185">Reference proteome</keyword>
<feature type="chain" id="PRO_5014165397" evidence="1">
    <location>
        <begin position="20"/>
        <end position="100"/>
    </location>
</feature>
<comment type="caution">
    <text evidence="2">The sequence shown here is derived from an EMBL/GenBank/DDBJ whole genome shotgun (WGS) entry which is preliminary data.</text>
</comment>
<sequence length="100" mass="10660">MKFSIALALTALQATTVLSSHVLTRKGKGFEGCATKPFGCGENGWCWNQCADAGEWCWTAYDHGKGDWKTCKEDADCDPSRDSSVGCAMGDCDTCGCSCT</sequence>
<dbReference type="OrthoDB" id="3660930at2759"/>
<dbReference type="AlphaFoldDB" id="A0A2I1CSM6"/>
<dbReference type="EMBL" id="MSFM01000014">
    <property type="protein sequence ID" value="PKY00618.1"/>
    <property type="molecule type" value="Genomic_DNA"/>
</dbReference>
<evidence type="ECO:0000256" key="1">
    <source>
        <dbReference type="SAM" id="SignalP"/>
    </source>
</evidence>
<dbReference type="RefSeq" id="XP_024689212.1">
    <property type="nucleotide sequence ID" value="XM_024836194.1"/>
</dbReference>
<name>A0A2I1CSM6_ASPC2</name>